<dbReference type="InterPro" id="IPR012657">
    <property type="entry name" value="23S_rRNA-intervening_sequence"/>
</dbReference>
<dbReference type="PATRIC" id="fig|423471.3.peg.46"/>
<accession>G5IXM8</accession>
<reference evidence="1 2" key="1">
    <citation type="journal article" date="2011" name="Front. Microbiol.">
        <title>Two Strains of Crocosphaera watsonii with Highly Conserved Genomes are Distinguished by Strain-Specific Features.</title>
        <authorList>
            <person name="Bench S.R."/>
            <person name="Ilikchyan I.N."/>
            <person name="Tripp H.J."/>
            <person name="Zehr J.P."/>
        </authorList>
    </citation>
    <scope>NUCLEOTIDE SEQUENCE [LARGE SCALE GENOMIC DNA]</scope>
    <source>
        <strain evidence="1 2">WH 0003</strain>
    </source>
</reference>
<evidence type="ECO:0000313" key="1">
    <source>
        <dbReference type="EMBL" id="EHJ15310.1"/>
    </source>
</evidence>
<protein>
    <recommendedName>
        <fullName evidence="3">S23 ribosomal protein</fullName>
    </recommendedName>
</protein>
<evidence type="ECO:0000313" key="2">
    <source>
        <dbReference type="Proteomes" id="UP000003477"/>
    </source>
</evidence>
<dbReference type="InterPro" id="IPR036583">
    <property type="entry name" value="23S_rRNA_IVS_sf"/>
</dbReference>
<dbReference type="Gene3D" id="1.20.1440.60">
    <property type="entry name" value="23S rRNA-intervening sequence"/>
    <property type="match status" value="1"/>
</dbReference>
<comment type="caution">
    <text evidence="1">The sequence shown here is derived from an EMBL/GenBank/DDBJ whole genome shotgun (WGS) entry which is preliminary data.</text>
</comment>
<dbReference type="NCBIfam" id="TIGR02436">
    <property type="entry name" value="four helix bundle protein"/>
    <property type="match status" value="1"/>
</dbReference>
<proteinExistence type="predicted"/>
<dbReference type="Proteomes" id="UP000003477">
    <property type="component" value="Unassembled WGS sequence"/>
</dbReference>
<gene>
    <name evidence="1" type="ORF">CWATWH0003_0049</name>
</gene>
<dbReference type="PANTHER" id="PTHR38471:SF2">
    <property type="entry name" value="FOUR HELIX BUNDLE PROTEIN"/>
    <property type="match status" value="1"/>
</dbReference>
<dbReference type="Pfam" id="PF05635">
    <property type="entry name" value="23S_rRNA_IVP"/>
    <property type="match status" value="1"/>
</dbReference>
<name>G5IXM8_CROWT</name>
<organism evidence="1 2">
    <name type="scientific">Crocosphaera watsonii WH 0003</name>
    <dbReference type="NCBI Taxonomy" id="423471"/>
    <lineage>
        <taxon>Bacteria</taxon>
        <taxon>Bacillati</taxon>
        <taxon>Cyanobacteriota</taxon>
        <taxon>Cyanophyceae</taxon>
        <taxon>Oscillatoriophycideae</taxon>
        <taxon>Chroococcales</taxon>
        <taxon>Aphanothecaceae</taxon>
        <taxon>Crocosphaera</taxon>
    </lineage>
</organism>
<dbReference type="EMBL" id="AESD01000006">
    <property type="protein sequence ID" value="EHJ15310.1"/>
    <property type="molecule type" value="Genomic_DNA"/>
</dbReference>
<dbReference type="PANTHER" id="PTHR38471">
    <property type="entry name" value="FOUR HELIX BUNDLE PROTEIN"/>
    <property type="match status" value="1"/>
</dbReference>
<dbReference type="AlphaFoldDB" id="G5IXM8"/>
<evidence type="ECO:0008006" key="3">
    <source>
        <dbReference type="Google" id="ProtNLM"/>
    </source>
</evidence>
<dbReference type="SUPFAM" id="SSF158446">
    <property type="entry name" value="IVS-encoded protein-like"/>
    <property type="match status" value="1"/>
</dbReference>
<sequence length="54" mass="5920">MNAYKYLTQEKKEFILSKQLLRSGTSIGANIAEANGGISQADFSAKMSIAYKEC</sequence>